<dbReference type="InParanoid" id="D8LUS1"/>
<dbReference type="SUPFAM" id="SSF48371">
    <property type="entry name" value="ARM repeat"/>
    <property type="match status" value="1"/>
</dbReference>
<evidence type="ECO:0000313" key="4">
    <source>
        <dbReference type="EMBL" id="CBK19560.2"/>
    </source>
</evidence>
<feature type="domain" description="PUM-HD" evidence="3">
    <location>
        <begin position="1"/>
        <end position="312"/>
    </location>
</feature>
<dbReference type="PROSITE" id="PS50303">
    <property type="entry name" value="PUM_HD"/>
    <property type="match status" value="1"/>
</dbReference>
<dbReference type="OMA" id="LEMFPND"/>
<dbReference type="GO" id="GO:0003729">
    <property type="term" value="F:mRNA binding"/>
    <property type="evidence" value="ECO:0007669"/>
    <property type="project" value="TreeGrafter"/>
</dbReference>
<dbReference type="Pfam" id="PF00806">
    <property type="entry name" value="PUF"/>
    <property type="match status" value="7"/>
</dbReference>
<proteinExistence type="predicted"/>
<dbReference type="PANTHER" id="PTHR12537">
    <property type="entry name" value="RNA BINDING PROTEIN PUMILIO-RELATED"/>
    <property type="match status" value="1"/>
</dbReference>
<protein>
    <recommendedName>
        <fullName evidence="3">PUM-HD domain-containing protein</fullName>
    </recommendedName>
</protein>
<dbReference type="InterPro" id="IPR011989">
    <property type="entry name" value="ARM-like"/>
</dbReference>
<keyword evidence="5" id="KW-1185">Reference proteome</keyword>
<dbReference type="InterPro" id="IPR016024">
    <property type="entry name" value="ARM-type_fold"/>
</dbReference>
<feature type="repeat" description="Pumilio" evidence="2">
    <location>
        <begin position="32"/>
        <end position="67"/>
    </location>
</feature>
<name>D8LUS1_BLAHO</name>
<dbReference type="InterPro" id="IPR001313">
    <property type="entry name" value="Pumilio_RNA-bd_rpt"/>
</dbReference>
<dbReference type="GO" id="GO:0005737">
    <property type="term" value="C:cytoplasm"/>
    <property type="evidence" value="ECO:0007669"/>
    <property type="project" value="TreeGrafter"/>
</dbReference>
<dbReference type="PROSITE" id="PS50302">
    <property type="entry name" value="PUM"/>
    <property type="match status" value="5"/>
</dbReference>
<accession>D8LUS1</accession>
<dbReference type="EMBL" id="FN668638">
    <property type="protein sequence ID" value="CBK19560.2"/>
    <property type="molecule type" value="Genomic_DNA"/>
</dbReference>
<dbReference type="RefSeq" id="XP_012893608.1">
    <property type="nucleotide sequence ID" value="XM_013038154.1"/>
</dbReference>
<keyword evidence="1" id="KW-0677">Repeat</keyword>
<gene>
    <name evidence="4" type="ORF">GSBLH_T00000025001</name>
</gene>
<organism evidence="4">
    <name type="scientific">Blastocystis hominis</name>
    <dbReference type="NCBI Taxonomy" id="12968"/>
    <lineage>
        <taxon>Eukaryota</taxon>
        <taxon>Sar</taxon>
        <taxon>Stramenopiles</taxon>
        <taxon>Bigyra</taxon>
        <taxon>Opalozoa</taxon>
        <taxon>Opalinata</taxon>
        <taxon>Blastocystidae</taxon>
        <taxon>Blastocystis</taxon>
    </lineage>
</organism>
<evidence type="ECO:0000256" key="1">
    <source>
        <dbReference type="ARBA" id="ARBA00022737"/>
    </source>
</evidence>
<evidence type="ECO:0000313" key="5">
    <source>
        <dbReference type="Proteomes" id="UP000008312"/>
    </source>
</evidence>
<dbReference type="Gene3D" id="1.25.10.10">
    <property type="entry name" value="Leucine-rich Repeat Variant"/>
    <property type="match status" value="1"/>
</dbReference>
<dbReference type="Proteomes" id="UP000008312">
    <property type="component" value="Unassembled WGS sequence"/>
</dbReference>
<evidence type="ECO:0000259" key="3">
    <source>
        <dbReference type="PROSITE" id="PS50303"/>
    </source>
</evidence>
<dbReference type="OrthoDB" id="668540at2759"/>
<dbReference type="PANTHER" id="PTHR12537:SF13">
    <property type="entry name" value="PUMILIO HOMOLOGY DOMAIN FAMILY MEMBER 4"/>
    <property type="match status" value="1"/>
</dbReference>
<feature type="repeat" description="Pumilio" evidence="2">
    <location>
        <begin position="249"/>
        <end position="289"/>
    </location>
</feature>
<evidence type="ECO:0000256" key="2">
    <source>
        <dbReference type="PROSITE-ProRule" id="PRU00317"/>
    </source>
</evidence>
<sequence length="328" mass="36917">MQVGVASGFHRRHLQLALDQEGTSLVDVLYEEMGERIGLLMTNQFGNYLFQKILEMSSDQQRRQLLVMVQSQLREASKDVHGTRCVQKLIHLCRLPDMVNRILDGLCPFVVELCADVNGNHVIKCCLKSMAAELRQRLLDEVVDHCIEISKEMYGCSIIQKCIEIASGESADRLFDTIEAHALDLMRDRYANYVIQYLIENARPSESLRFCRCVLTHVEELSKEKCSSNVVEKSLNRGDEATRDSIINEIVNASDLRSMLLDPYANYVIQKALVLSNADQRGRLKQAIEPYAKDLADSKTGKHILSKLPELCGGGSSEPSILISNSNK</sequence>
<feature type="repeat" description="Pumilio" evidence="2">
    <location>
        <begin position="177"/>
        <end position="216"/>
    </location>
</feature>
<dbReference type="GO" id="GO:0010608">
    <property type="term" value="P:post-transcriptional regulation of gene expression"/>
    <property type="evidence" value="ECO:0007669"/>
    <property type="project" value="TreeGrafter"/>
</dbReference>
<reference evidence="4" key="1">
    <citation type="submission" date="2010-02" db="EMBL/GenBank/DDBJ databases">
        <title>Sequencing and annotation of the Blastocystis hominis genome.</title>
        <authorList>
            <person name="Wincker P."/>
        </authorList>
    </citation>
    <scope>NUCLEOTIDE SEQUENCE</scope>
    <source>
        <strain evidence="4">Singapore isolate B</strain>
    </source>
</reference>
<dbReference type="GeneID" id="24917348"/>
<dbReference type="InterPro" id="IPR033133">
    <property type="entry name" value="PUM-HD"/>
</dbReference>
<feature type="repeat" description="Pumilio" evidence="2">
    <location>
        <begin position="105"/>
        <end position="140"/>
    </location>
</feature>
<dbReference type="AlphaFoldDB" id="D8LUS1"/>
<dbReference type="SMART" id="SM00025">
    <property type="entry name" value="Pumilio"/>
    <property type="match status" value="7"/>
</dbReference>
<feature type="repeat" description="Pumilio" evidence="2">
    <location>
        <begin position="141"/>
        <end position="176"/>
    </location>
</feature>